<dbReference type="Proteomes" id="UP000299102">
    <property type="component" value="Unassembled WGS sequence"/>
</dbReference>
<evidence type="ECO:0000313" key="2">
    <source>
        <dbReference type="EMBL" id="GBP35849.1"/>
    </source>
</evidence>
<proteinExistence type="predicted"/>
<evidence type="ECO:0000313" key="3">
    <source>
        <dbReference type="Proteomes" id="UP000299102"/>
    </source>
</evidence>
<comment type="caution">
    <text evidence="2">The sequence shown here is derived from an EMBL/GenBank/DDBJ whole genome shotgun (WGS) entry which is preliminary data.</text>
</comment>
<organism evidence="2 3">
    <name type="scientific">Eumeta variegata</name>
    <name type="common">Bagworm moth</name>
    <name type="synonym">Eumeta japonica</name>
    <dbReference type="NCBI Taxonomy" id="151549"/>
    <lineage>
        <taxon>Eukaryota</taxon>
        <taxon>Metazoa</taxon>
        <taxon>Ecdysozoa</taxon>
        <taxon>Arthropoda</taxon>
        <taxon>Hexapoda</taxon>
        <taxon>Insecta</taxon>
        <taxon>Pterygota</taxon>
        <taxon>Neoptera</taxon>
        <taxon>Endopterygota</taxon>
        <taxon>Lepidoptera</taxon>
        <taxon>Glossata</taxon>
        <taxon>Ditrysia</taxon>
        <taxon>Tineoidea</taxon>
        <taxon>Psychidae</taxon>
        <taxon>Oiketicinae</taxon>
        <taxon>Eumeta</taxon>
    </lineage>
</organism>
<dbReference type="AlphaFoldDB" id="A0A4C1VB69"/>
<gene>
    <name evidence="2" type="ORF">EVAR_27770_1</name>
</gene>
<feature type="compositionally biased region" description="Basic residues" evidence="1">
    <location>
        <begin position="220"/>
        <end position="230"/>
    </location>
</feature>
<keyword evidence="3" id="KW-1185">Reference proteome</keyword>
<dbReference type="EMBL" id="BGZK01000310">
    <property type="protein sequence ID" value="GBP35849.1"/>
    <property type="molecule type" value="Genomic_DNA"/>
</dbReference>
<feature type="compositionally biased region" description="Basic and acidic residues" evidence="1">
    <location>
        <begin position="206"/>
        <end position="219"/>
    </location>
</feature>
<name>A0A4C1VB69_EUMVA</name>
<feature type="region of interest" description="Disordered" evidence="1">
    <location>
        <begin position="110"/>
        <end position="230"/>
    </location>
</feature>
<protein>
    <submittedName>
        <fullName evidence="2">Uncharacterized protein</fullName>
    </submittedName>
</protein>
<accession>A0A4C1VB69</accession>
<reference evidence="2 3" key="1">
    <citation type="journal article" date="2019" name="Commun. Biol.">
        <title>The bagworm genome reveals a unique fibroin gene that provides high tensile strength.</title>
        <authorList>
            <person name="Kono N."/>
            <person name="Nakamura H."/>
            <person name="Ohtoshi R."/>
            <person name="Tomita M."/>
            <person name="Numata K."/>
            <person name="Arakawa K."/>
        </authorList>
    </citation>
    <scope>NUCLEOTIDE SEQUENCE [LARGE SCALE GENOMIC DNA]</scope>
</reference>
<evidence type="ECO:0000256" key="1">
    <source>
        <dbReference type="SAM" id="MobiDB-lite"/>
    </source>
</evidence>
<feature type="compositionally biased region" description="Polar residues" evidence="1">
    <location>
        <begin position="121"/>
        <end position="130"/>
    </location>
</feature>
<sequence length="230" mass="25653">MGRSWTLPLFEAPGRNTTSRANEIAFYTVLFTPYGCKKKKFFNRKLSRVVEEAVERTLLIAEALFECRCKRNLFIKSGAGGEGRELPVARHGKSHTEPVIPVKNSITRDLYDGRGHRKNSGKSTNTNPLKSRTYLLPSATSGAQAAREAPGRRNLATATDFRRGIIPERVATHPISPAANRGPPPIECSLRRPSAPDAGVPIGHFNLERERERKECERARRGRRAARGNR</sequence>